<dbReference type="OrthoDB" id="8878063at2759"/>
<gene>
    <name evidence="6" type="ORF">BDFB_007362</name>
</gene>
<evidence type="ECO:0000259" key="5">
    <source>
        <dbReference type="PROSITE" id="PS50278"/>
    </source>
</evidence>
<evidence type="ECO:0000313" key="7">
    <source>
        <dbReference type="Proteomes" id="UP000292052"/>
    </source>
</evidence>
<dbReference type="SUPFAM" id="SSF57501">
    <property type="entry name" value="Cystine-knot cytokines"/>
    <property type="match status" value="1"/>
</dbReference>
<sequence length="188" mass="21630">MPKEAGCIPELRAVKIATSDDPSILYIPRCTRIERCGGCCSHALLACQPQETEYVNYKVIKTQYTGGKKLKLVGKEVVLVEKHTKCKCDCRVRPEDCNKFQEYKKSECRCACTNYDEEKKCYKNNATKLWNPDLCACQCRETMQCSTGSYFDQGECRCTTIPMKRRFVNYERRNYKSVPSPVVPLDED</sequence>
<keyword evidence="7" id="KW-1185">Reference proteome</keyword>
<protein>
    <submittedName>
        <fullName evidence="6">Vascular endothelial growth factor A-A-like</fullName>
    </submittedName>
</protein>
<dbReference type="GO" id="GO:0016020">
    <property type="term" value="C:membrane"/>
    <property type="evidence" value="ECO:0007669"/>
    <property type="project" value="InterPro"/>
</dbReference>
<keyword evidence="3" id="KW-0497">Mitogen</keyword>
<dbReference type="InterPro" id="IPR000072">
    <property type="entry name" value="PDGF/VEGF_dom"/>
</dbReference>
<name>A0A482VK85_ASBVE</name>
<dbReference type="Pfam" id="PF00341">
    <property type="entry name" value="PDGF"/>
    <property type="match status" value="1"/>
</dbReference>
<dbReference type="SMART" id="SM00141">
    <property type="entry name" value="PDGF"/>
    <property type="match status" value="1"/>
</dbReference>
<evidence type="ECO:0000256" key="1">
    <source>
        <dbReference type="ARBA" id="ARBA00006686"/>
    </source>
</evidence>
<evidence type="ECO:0000313" key="6">
    <source>
        <dbReference type="EMBL" id="RZC32937.1"/>
    </source>
</evidence>
<dbReference type="PANTHER" id="PTHR11633:SF1">
    <property type="entry name" value="LD28763P"/>
    <property type="match status" value="1"/>
</dbReference>
<dbReference type="GO" id="GO:0070851">
    <property type="term" value="F:growth factor receptor binding"/>
    <property type="evidence" value="ECO:0007669"/>
    <property type="project" value="TreeGrafter"/>
</dbReference>
<dbReference type="AlphaFoldDB" id="A0A482VK85"/>
<comment type="caution">
    <text evidence="6">The sequence shown here is derived from an EMBL/GenBank/DDBJ whole genome shotgun (WGS) entry which is preliminary data.</text>
</comment>
<feature type="non-terminal residue" evidence="6">
    <location>
        <position position="188"/>
    </location>
</feature>
<organism evidence="6 7">
    <name type="scientific">Asbolus verrucosus</name>
    <name type="common">Desert ironclad beetle</name>
    <dbReference type="NCBI Taxonomy" id="1661398"/>
    <lineage>
        <taxon>Eukaryota</taxon>
        <taxon>Metazoa</taxon>
        <taxon>Ecdysozoa</taxon>
        <taxon>Arthropoda</taxon>
        <taxon>Hexapoda</taxon>
        <taxon>Insecta</taxon>
        <taxon>Pterygota</taxon>
        <taxon>Neoptera</taxon>
        <taxon>Endopterygota</taxon>
        <taxon>Coleoptera</taxon>
        <taxon>Polyphaga</taxon>
        <taxon>Cucujiformia</taxon>
        <taxon>Tenebrionidae</taxon>
        <taxon>Pimeliinae</taxon>
        <taxon>Asbolus</taxon>
    </lineage>
</organism>
<reference evidence="6 7" key="1">
    <citation type="submission" date="2017-03" db="EMBL/GenBank/DDBJ databases">
        <title>Genome of the blue death feigning beetle - Asbolus verrucosus.</title>
        <authorList>
            <person name="Rider S.D."/>
        </authorList>
    </citation>
    <scope>NUCLEOTIDE SEQUENCE [LARGE SCALE GENOMIC DNA]</scope>
    <source>
        <strain evidence="6">Butters</strain>
        <tissue evidence="6">Head and leg muscle</tissue>
    </source>
</reference>
<dbReference type="EMBL" id="QDEB01093237">
    <property type="protein sequence ID" value="RZC32937.1"/>
    <property type="molecule type" value="Genomic_DNA"/>
</dbReference>
<dbReference type="Proteomes" id="UP000292052">
    <property type="component" value="Unassembled WGS sequence"/>
</dbReference>
<keyword evidence="2 4" id="KW-0339">Growth factor</keyword>
<evidence type="ECO:0000256" key="3">
    <source>
        <dbReference type="ARBA" id="ARBA00023246"/>
    </source>
</evidence>
<feature type="domain" description="Platelet-derived growth factor (PDGF) family profile" evidence="5">
    <location>
        <begin position="20"/>
        <end position="93"/>
    </location>
</feature>
<evidence type="ECO:0000256" key="4">
    <source>
        <dbReference type="RuleBase" id="RU003818"/>
    </source>
</evidence>
<dbReference type="GO" id="GO:0005615">
    <property type="term" value="C:extracellular space"/>
    <property type="evidence" value="ECO:0007669"/>
    <property type="project" value="TreeGrafter"/>
</dbReference>
<dbReference type="PANTHER" id="PTHR11633">
    <property type="entry name" value="PLATELET-DERIVED GROWTH FACTOR"/>
    <property type="match status" value="1"/>
</dbReference>
<accession>A0A482VK85</accession>
<dbReference type="Gene3D" id="2.10.90.10">
    <property type="entry name" value="Cystine-knot cytokines"/>
    <property type="match status" value="1"/>
</dbReference>
<dbReference type="InterPro" id="IPR029034">
    <property type="entry name" value="Cystine-knot_cytokine"/>
</dbReference>
<dbReference type="PROSITE" id="PS50278">
    <property type="entry name" value="PDGF_2"/>
    <property type="match status" value="1"/>
</dbReference>
<evidence type="ECO:0000256" key="2">
    <source>
        <dbReference type="ARBA" id="ARBA00023030"/>
    </source>
</evidence>
<comment type="similarity">
    <text evidence="1 4">Belongs to the PDGF/VEGF growth factor family.</text>
</comment>
<dbReference type="GO" id="GO:0008284">
    <property type="term" value="P:positive regulation of cell population proliferation"/>
    <property type="evidence" value="ECO:0007669"/>
    <property type="project" value="TreeGrafter"/>
</dbReference>
<proteinExistence type="inferred from homology"/>
<dbReference type="GO" id="GO:0008083">
    <property type="term" value="F:growth factor activity"/>
    <property type="evidence" value="ECO:0007669"/>
    <property type="project" value="UniProtKB-KW"/>
</dbReference>
<dbReference type="GO" id="GO:0051781">
    <property type="term" value="P:positive regulation of cell division"/>
    <property type="evidence" value="ECO:0007669"/>
    <property type="project" value="UniProtKB-KW"/>
</dbReference>